<dbReference type="EMBL" id="CP049056">
    <property type="protein sequence ID" value="QIE55089.1"/>
    <property type="molecule type" value="Genomic_DNA"/>
</dbReference>
<dbReference type="InterPro" id="IPR000014">
    <property type="entry name" value="PAS"/>
</dbReference>
<dbReference type="SMART" id="SM00091">
    <property type="entry name" value="PAS"/>
    <property type="match status" value="1"/>
</dbReference>
<proteinExistence type="predicted"/>
<dbReference type="SUPFAM" id="SSF55785">
    <property type="entry name" value="PYP-like sensor domain (PAS domain)"/>
    <property type="match status" value="1"/>
</dbReference>
<sequence>MNLNRLGDILLRDMPDALVVSDRDGVIRFWNAGATRIFGFTREEALNRPLDIIIPEAQRARHNAGYRETMRTGKTKYGGGDLLAVPAITRDGRRISIQFSITPLRERRGAIIGVAAILRDVTAEFERRKALEKRLARECERATGVM</sequence>
<dbReference type="Proteomes" id="UP000503336">
    <property type="component" value="Chromosome"/>
</dbReference>
<reference evidence="3 4" key="1">
    <citation type="submission" date="2020-02" db="EMBL/GenBank/DDBJ databases">
        <title>complete genome sequence of Rhodobacteraceae bacterium.</title>
        <authorList>
            <person name="Park J."/>
            <person name="Kim Y.-S."/>
            <person name="Kim K.-H."/>
        </authorList>
    </citation>
    <scope>NUCLEOTIDE SEQUENCE [LARGE SCALE GENOMIC DNA]</scope>
    <source>
        <strain evidence="3 4">RR4-56</strain>
    </source>
</reference>
<name>A0A7L5BZR2_9RHOB</name>
<dbReference type="NCBIfam" id="TIGR00229">
    <property type="entry name" value="sensory_box"/>
    <property type="match status" value="1"/>
</dbReference>
<dbReference type="PANTHER" id="PTHR44757">
    <property type="entry name" value="DIGUANYLATE CYCLASE DGCP"/>
    <property type="match status" value="1"/>
</dbReference>
<dbReference type="AlphaFoldDB" id="A0A7L5BZR2"/>
<dbReference type="KEGG" id="hdh:G5B40_06240"/>
<dbReference type="PANTHER" id="PTHR44757:SF2">
    <property type="entry name" value="BIOFILM ARCHITECTURE MAINTENANCE PROTEIN MBAA"/>
    <property type="match status" value="1"/>
</dbReference>
<feature type="domain" description="PAC" evidence="2">
    <location>
        <begin position="81"/>
        <end position="133"/>
    </location>
</feature>
<evidence type="ECO:0000259" key="1">
    <source>
        <dbReference type="PROSITE" id="PS50112"/>
    </source>
</evidence>
<accession>A0A7L5BZR2</accession>
<dbReference type="RefSeq" id="WP_165096407.1">
    <property type="nucleotide sequence ID" value="NZ_CP049056.1"/>
</dbReference>
<protein>
    <submittedName>
        <fullName evidence="3">PAS domain-containing protein</fullName>
    </submittedName>
</protein>
<dbReference type="PROSITE" id="PS50113">
    <property type="entry name" value="PAC"/>
    <property type="match status" value="1"/>
</dbReference>
<evidence type="ECO:0000313" key="4">
    <source>
        <dbReference type="Proteomes" id="UP000503336"/>
    </source>
</evidence>
<evidence type="ECO:0000259" key="2">
    <source>
        <dbReference type="PROSITE" id="PS50113"/>
    </source>
</evidence>
<dbReference type="InterPro" id="IPR035965">
    <property type="entry name" value="PAS-like_dom_sf"/>
</dbReference>
<feature type="domain" description="PAS" evidence="1">
    <location>
        <begin position="10"/>
        <end position="73"/>
    </location>
</feature>
<dbReference type="Gene3D" id="3.30.450.20">
    <property type="entry name" value="PAS domain"/>
    <property type="match status" value="1"/>
</dbReference>
<dbReference type="CDD" id="cd00130">
    <property type="entry name" value="PAS"/>
    <property type="match status" value="1"/>
</dbReference>
<dbReference type="InterPro" id="IPR052155">
    <property type="entry name" value="Biofilm_reg_signaling"/>
</dbReference>
<evidence type="ECO:0000313" key="3">
    <source>
        <dbReference type="EMBL" id="QIE55089.1"/>
    </source>
</evidence>
<dbReference type="InterPro" id="IPR000700">
    <property type="entry name" value="PAS-assoc_C"/>
</dbReference>
<keyword evidence="4" id="KW-1185">Reference proteome</keyword>
<dbReference type="InterPro" id="IPR013656">
    <property type="entry name" value="PAS_4"/>
</dbReference>
<dbReference type="PROSITE" id="PS50112">
    <property type="entry name" value="PAS"/>
    <property type="match status" value="1"/>
</dbReference>
<organism evidence="3 4">
    <name type="scientific">Pikeienuella piscinae</name>
    <dbReference type="NCBI Taxonomy" id="2748098"/>
    <lineage>
        <taxon>Bacteria</taxon>
        <taxon>Pseudomonadati</taxon>
        <taxon>Pseudomonadota</taxon>
        <taxon>Alphaproteobacteria</taxon>
        <taxon>Rhodobacterales</taxon>
        <taxon>Paracoccaceae</taxon>
        <taxon>Pikeienuella</taxon>
    </lineage>
</organism>
<dbReference type="Pfam" id="PF08448">
    <property type="entry name" value="PAS_4"/>
    <property type="match status" value="1"/>
</dbReference>
<gene>
    <name evidence="3" type="ORF">G5B40_06240</name>
</gene>